<evidence type="ECO:0000256" key="8">
    <source>
        <dbReference type="ARBA" id="ARBA00023014"/>
    </source>
</evidence>
<dbReference type="GO" id="GO:0006281">
    <property type="term" value="P:DNA repair"/>
    <property type="evidence" value="ECO:0007669"/>
    <property type="project" value="UniProtKB-KW"/>
</dbReference>
<name>A0A1H5XGN0_9HYPH</name>
<evidence type="ECO:0000313" key="11">
    <source>
        <dbReference type="EMBL" id="SEG10580.1"/>
    </source>
</evidence>
<dbReference type="InterPro" id="IPR051536">
    <property type="entry name" value="UDG_Type-4/5"/>
</dbReference>
<keyword evidence="8" id="KW-0411">Iron-sulfur</keyword>
<dbReference type="EMBL" id="FNUY01000003">
    <property type="protein sequence ID" value="SEG10580.1"/>
    <property type="molecule type" value="Genomic_DNA"/>
</dbReference>
<evidence type="ECO:0000256" key="1">
    <source>
        <dbReference type="ARBA" id="ARBA00006521"/>
    </source>
</evidence>
<dbReference type="SMART" id="SM00987">
    <property type="entry name" value="UreE_C"/>
    <property type="match status" value="1"/>
</dbReference>
<organism evidence="11 12">
    <name type="scientific">Bosea lathyri</name>
    <dbReference type="NCBI Taxonomy" id="1036778"/>
    <lineage>
        <taxon>Bacteria</taxon>
        <taxon>Pseudomonadati</taxon>
        <taxon>Pseudomonadota</taxon>
        <taxon>Alphaproteobacteria</taxon>
        <taxon>Hyphomicrobiales</taxon>
        <taxon>Boseaceae</taxon>
        <taxon>Bosea</taxon>
    </lineage>
</organism>
<evidence type="ECO:0000259" key="10">
    <source>
        <dbReference type="SMART" id="SM00986"/>
    </source>
</evidence>
<dbReference type="SUPFAM" id="SSF52141">
    <property type="entry name" value="Uracil-DNA glycosylase-like"/>
    <property type="match status" value="1"/>
</dbReference>
<keyword evidence="12" id="KW-1185">Reference proteome</keyword>
<keyword evidence="9" id="KW-0234">DNA repair</keyword>
<accession>A0A1H5XGN0</accession>
<evidence type="ECO:0000256" key="6">
    <source>
        <dbReference type="ARBA" id="ARBA00022801"/>
    </source>
</evidence>
<dbReference type="AlphaFoldDB" id="A0A1H5XGN0"/>
<dbReference type="InterPro" id="IPR005273">
    <property type="entry name" value="Ura-DNA_glyco_family4"/>
</dbReference>
<dbReference type="PANTHER" id="PTHR33693:SF9">
    <property type="entry name" value="TYPE-4 URACIL-DNA GLYCOSYLASE"/>
    <property type="match status" value="1"/>
</dbReference>
<reference evidence="11 12" key="1">
    <citation type="submission" date="2016-10" db="EMBL/GenBank/DDBJ databases">
        <authorList>
            <person name="de Groot N.N."/>
        </authorList>
    </citation>
    <scope>NUCLEOTIDE SEQUENCE [LARGE SCALE GENOMIC DNA]</scope>
    <source>
        <strain evidence="11 12">DSM 26656</strain>
    </source>
</reference>
<evidence type="ECO:0000256" key="2">
    <source>
        <dbReference type="ARBA" id="ARBA00019403"/>
    </source>
</evidence>
<comment type="similarity">
    <text evidence="1">Belongs to the uracil-DNA glycosylase (UDG) superfamily. Type 4 (UDGa) family.</text>
</comment>
<dbReference type="GO" id="GO:0051539">
    <property type="term" value="F:4 iron, 4 sulfur cluster binding"/>
    <property type="evidence" value="ECO:0007669"/>
    <property type="project" value="UniProtKB-KW"/>
</dbReference>
<dbReference type="PANTHER" id="PTHR33693">
    <property type="entry name" value="TYPE-5 URACIL-DNA GLYCOSYLASE"/>
    <property type="match status" value="1"/>
</dbReference>
<sequence length="222" mass="24687">MTVKKHASKDVAIEDPVQNPKSLDELNATILAAEPLVPGATRAVLGEGPQGAAIAFVGEQPGDQEDREGRPFVGPAGQLLDRAMAEAEIARDRVYVTNAVKHFKFEQRGKRRIHERPTTGEVKHYRWWLIKELEFVQPRLVVALGATAVLALAGRALPISRNRGEMRFEPWRGFITVHPSYLLRVPDDDARRDAYEDFVADLRRIRALSEYGMPASAAARGT</sequence>
<keyword evidence="5" id="KW-0227">DNA damage</keyword>
<evidence type="ECO:0000256" key="4">
    <source>
        <dbReference type="ARBA" id="ARBA00022723"/>
    </source>
</evidence>
<keyword evidence="4" id="KW-0479">Metal-binding</keyword>
<gene>
    <name evidence="11" type="ORF">SAMN04488115_103228</name>
</gene>
<evidence type="ECO:0000256" key="9">
    <source>
        <dbReference type="ARBA" id="ARBA00023204"/>
    </source>
</evidence>
<dbReference type="CDD" id="cd10030">
    <property type="entry name" value="UDG-F4_TTUDGA_SPO1dp_like"/>
    <property type="match status" value="1"/>
</dbReference>
<dbReference type="GO" id="GO:0046872">
    <property type="term" value="F:metal ion binding"/>
    <property type="evidence" value="ECO:0007669"/>
    <property type="project" value="UniProtKB-KW"/>
</dbReference>
<dbReference type="GO" id="GO:0097506">
    <property type="term" value="F:deaminated base DNA N-glycosylase activity"/>
    <property type="evidence" value="ECO:0007669"/>
    <property type="project" value="UniProtKB-ARBA"/>
</dbReference>
<dbReference type="Pfam" id="PF03167">
    <property type="entry name" value="UDG"/>
    <property type="match status" value="1"/>
</dbReference>
<evidence type="ECO:0000256" key="3">
    <source>
        <dbReference type="ARBA" id="ARBA00022485"/>
    </source>
</evidence>
<dbReference type="NCBIfam" id="TIGR03914">
    <property type="entry name" value="UDG_fam_dom"/>
    <property type="match status" value="1"/>
</dbReference>
<keyword evidence="7" id="KW-0408">Iron</keyword>
<dbReference type="InterPro" id="IPR005122">
    <property type="entry name" value="Uracil-DNA_glycosylase-like"/>
</dbReference>
<dbReference type="InterPro" id="IPR036895">
    <property type="entry name" value="Uracil-DNA_glycosylase-like_sf"/>
</dbReference>
<dbReference type="OrthoDB" id="5290748at2"/>
<keyword evidence="3" id="KW-0004">4Fe-4S</keyword>
<dbReference type="Gene3D" id="3.40.470.10">
    <property type="entry name" value="Uracil-DNA glycosylase-like domain"/>
    <property type="match status" value="1"/>
</dbReference>
<evidence type="ECO:0000256" key="5">
    <source>
        <dbReference type="ARBA" id="ARBA00022763"/>
    </source>
</evidence>
<protein>
    <recommendedName>
        <fullName evidence="2">Type-4 uracil-DNA glycosylase</fullName>
    </recommendedName>
</protein>
<evidence type="ECO:0000313" key="12">
    <source>
        <dbReference type="Proteomes" id="UP000236743"/>
    </source>
</evidence>
<dbReference type="SMART" id="SM00986">
    <property type="entry name" value="UDG"/>
    <property type="match status" value="1"/>
</dbReference>
<proteinExistence type="inferred from homology"/>
<keyword evidence="6" id="KW-0378">Hydrolase</keyword>
<dbReference type="Proteomes" id="UP000236743">
    <property type="component" value="Unassembled WGS sequence"/>
</dbReference>
<evidence type="ECO:0000256" key="7">
    <source>
        <dbReference type="ARBA" id="ARBA00023004"/>
    </source>
</evidence>
<feature type="domain" description="Uracil-DNA glycosylase-like" evidence="10">
    <location>
        <begin position="45"/>
        <end position="203"/>
    </location>
</feature>